<dbReference type="OrthoDB" id="120660at2"/>
<organism evidence="3 4">
    <name type="scientific">Corynebacterium heidelbergense</name>
    <dbReference type="NCBI Taxonomy" id="2055947"/>
    <lineage>
        <taxon>Bacteria</taxon>
        <taxon>Bacillati</taxon>
        <taxon>Actinomycetota</taxon>
        <taxon>Actinomycetes</taxon>
        <taxon>Mycobacteriales</taxon>
        <taxon>Corynebacteriaceae</taxon>
        <taxon>Corynebacterium</taxon>
    </lineage>
</organism>
<dbReference type="RefSeq" id="WP_112768479.1">
    <property type="nucleotide sequence ID" value="NZ_CP063191.1"/>
</dbReference>
<proteinExistence type="predicted"/>
<dbReference type="Pfam" id="PF09348">
    <property type="entry name" value="DUF1990"/>
    <property type="match status" value="1"/>
</dbReference>
<comment type="caution">
    <text evidence="3">The sequence shown here is derived from an EMBL/GenBank/DDBJ whole genome shotgun (WGS) entry which is preliminary data.</text>
</comment>
<sequence length="226" mass="23859">MTKSNSNRPAPSEAAAPARSGSPANLADLTYPAALIGASRDLADPRTKTPGSRRVLGHRNRFTRSTTPESAPPRDTRPNLAGWHTFAHSISIPAPASSLRVAIDAIVSGRMHRRAGVPLADLSGPMSPGDVVVVRLWGLRAPCLILDAPNTAQAFTLTYGTLPGHPEKGEESFCVSHADGRLTVLVTAFSRADRPITRVGGPVARAAQRVFARRYAHAVLAEVGLG</sequence>
<name>A0A364VEB2_9CORY</name>
<dbReference type="PANTHER" id="PTHR34202:SF1">
    <property type="entry name" value="UPF0548 PROTEIN"/>
    <property type="match status" value="1"/>
</dbReference>
<evidence type="ECO:0000313" key="4">
    <source>
        <dbReference type="Proteomes" id="UP000251047"/>
    </source>
</evidence>
<feature type="region of interest" description="Disordered" evidence="1">
    <location>
        <begin position="39"/>
        <end position="76"/>
    </location>
</feature>
<reference evidence="3 4" key="1">
    <citation type="journal article" date="2018" name="Syst. Appl. Microbiol.">
        <title>Corynebacterium heidelbergense sp. nov., isolated from the preen glands of Egyptian geese (Alopochen aegyptiacus).</title>
        <authorList>
            <person name="Braun M.S."/>
            <person name="Wang E."/>
            <person name="Zimmermann S."/>
            <person name="Wink M."/>
        </authorList>
    </citation>
    <scope>NUCLEOTIDE SEQUENCE [LARGE SCALE GENOMIC DNA]</scope>
    <source>
        <strain evidence="3 4">DSM 104638</strain>
    </source>
</reference>
<dbReference type="EMBL" id="PHQP01000001">
    <property type="protein sequence ID" value="RAV35002.1"/>
    <property type="molecule type" value="Genomic_DNA"/>
</dbReference>
<accession>A0A364VEB2</accession>
<dbReference type="AlphaFoldDB" id="A0A364VEB2"/>
<evidence type="ECO:0000259" key="2">
    <source>
        <dbReference type="Pfam" id="PF09348"/>
    </source>
</evidence>
<protein>
    <recommendedName>
        <fullName evidence="2">DUF1990 domain-containing protein</fullName>
    </recommendedName>
</protein>
<gene>
    <name evidence="3" type="ORF">CWC39_00040</name>
</gene>
<feature type="domain" description="DUF1990" evidence="2">
    <location>
        <begin position="77"/>
        <end position="218"/>
    </location>
</feature>
<evidence type="ECO:0000256" key="1">
    <source>
        <dbReference type="SAM" id="MobiDB-lite"/>
    </source>
</evidence>
<dbReference type="PANTHER" id="PTHR34202">
    <property type="entry name" value="UPF0548 PROTEIN"/>
    <property type="match status" value="1"/>
</dbReference>
<dbReference type="InterPro" id="IPR018960">
    <property type="entry name" value="DUF1990"/>
</dbReference>
<evidence type="ECO:0000313" key="3">
    <source>
        <dbReference type="EMBL" id="RAV35002.1"/>
    </source>
</evidence>
<feature type="region of interest" description="Disordered" evidence="1">
    <location>
        <begin position="1"/>
        <end position="25"/>
    </location>
</feature>
<dbReference type="Proteomes" id="UP000251047">
    <property type="component" value="Unassembled WGS sequence"/>
</dbReference>